<keyword evidence="2" id="KW-1185">Reference proteome</keyword>
<dbReference type="KEGG" id="bvo:Pan97_44830"/>
<dbReference type="Proteomes" id="UP000318626">
    <property type="component" value="Chromosome"/>
</dbReference>
<dbReference type="EMBL" id="CP036289">
    <property type="protein sequence ID" value="QDU77414.1"/>
    <property type="molecule type" value="Genomic_DNA"/>
</dbReference>
<reference evidence="2" key="1">
    <citation type="submission" date="2019-02" db="EMBL/GenBank/DDBJ databases">
        <title>Deep-cultivation of Planctomycetes and their phenomic and genomic characterization uncovers novel biology.</title>
        <authorList>
            <person name="Wiegand S."/>
            <person name="Jogler M."/>
            <person name="Boedeker C."/>
            <person name="Pinto D."/>
            <person name="Vollmers J."/>
            <person name="Rivas-Marin E."/>
            <person name="Kohn T."/>
            <person name="Peeters S.H."/>
            <person name="Heuer A."/>
            <person name="Rast P."/>
            <person name="Oberbeckmann S."/>
            <person name="Bunk B."/>
            <person name="Jeske O."/>
            <person name="Meyerdierks A."/>
            <person name="Storesund J.E."/>
            <person name="Kallscheuer N."/>
            <person name="Luecker S."/>
            <person name="Lage O.M."/>
            <person name="Pohl T."/>
            <person name="Merkel B.J."/>
            <person name="Hornburger P."/>
            <person name="Mueller R.-W."/>
            <person name="Bruemmer F."/>
            <person name="Labrenz M."/>
            <person name="Spormann A.M."/>
            <person name="Op den Camp H."/>
            <person name="Overmann J."/>
            <person name="Amann R."/>
            <person name="Jetten M.S.M."/>
            <person name="Mascher T."/>
            <person name="Medema M.H."/>
            <person name="Devos D.P."/>
            <person name="Kaster A.-K."/>
            <person name="Ovreas L."/>
            <person name="Rohde M."/>
            <person name="Galperin M.Y."/>
            <person name="Jogler C."/>
        </authorList>
    </citation>
    <scope>NUCLEOTIDE SEQUENCE [LARGE SCALE GENOMIC DNA]</scope>
    <source>
        <strain evidence="2">Pan97</strain>
    </source>
</reference>
<name>A0A518CDY4_9BACT</name>
<proteinExistence type="predicted"/>
<organism evidence="1 2">
    <name type="scientific">Bremerella volcania</name>
    <dbReference type="NCBI Taxonomy" id="2527984"/>
    <lineage>
        <taxon>Bacteria</taxon>
        <taxon>Pseudomonadati</taxon>
        <taxon>Planctomycetota</taxon>
        <taxon>Planctomycetia</taxon>
        <taxon>Pirellulales</taxon>
        <taxon>Pirellulaceae</taxon>
        <taxon>Bremerella</taxon>
    </lineage>
</organism>
<sequence>MKKASSATRGGFFMGGFRCNDDYLPIDFFAASTT</sequence>
<accession>A0A518CDY4</accession>
<gene>
    <name evidence="1" type="ORF">Pan97_44830</name>
</gene>
<dbReference type="AlphaFoldDB" id="A0A518CDY4"/>
<protein>
    <submittedName>
        <fullName evidence="1">Uncharacterized protein</fullName>
    </submittedName>
</protein>
<evidence type="ECO:0000313" key="2">
    <source>
        <dbReference type="Proteomes" id="UP000318626"/>
    </source>
</evidence>
<evidence type="ECO:0000313" key="1">
    <source>
        <dbReference type="EMBL" id="QDU77414.1"/>
    </source>
</evidence>